<dbReference type="Pfam" id="PF00317">
    <property type="entry name" value="Ribonuc_red_lgN"/>
    <property type="match status" value="1"/>
</dbReference>
<dbReference type="GO" id="GO:0005524">
    <property type="term" value="F:ATP binding"/>
    <property type="evidence" value="ECO:0007669"/>
    <property type="project" value="InterPro"/>
</dbReference>
<evidence type="ECO:0000313" key="10">
    <source>
        <dbReference type="Proteomes" id="UP000027222"/>
    </source>
</evidence>
<dbReference type="NCBIfam" id="TIGR02506">
    <property type="entry name" value="NrdE_NrdA"/>
    <property type="match status" value="1"/>
</dbReference>
<evidence type="ECO:0000256" key="1">
    <source>
        <dbReference type="ARBA" id="ARBA00010406"/>
    </source>
</evidence>
<dbReference type="Pfam" id="PF02867">
    <property type="entry name" value="Ribonuc_red_lgC"/>
    <property type="match status" value="1"/>
</dbReference>
<dbReference type="InterPro" id="IPR013346">
    <property type="entry name" value="NrdE_NrdA_C"/>
</dbReference>
<evidence type="ECO:0000256" key="2">
    <source>
        <dbReference type="ARBA" id="ARBA00012274"/>
    </source>
</evidence>
<evidence type="ECO:0000259" key="8">
    <source>
        <dbReference type="Pfam" id="PF02867"/>
    </source>
</evidence>
<dbReference type="UniPathway" id="UPA00326"/>
<keyword evidence="10" id="KW-1185">Reference proteome</keyword>
<dbReference type="SUPFAM" id="SSF48168">
    <property type="entry name" value="R1 subunit of ribonucleotide reductase, N-terminal domain"/>
    <property type="match status" value="1"/>
</dbReference>
<sequence>MSSNDCSARIDFDALAQATAQLAIIHPTYEKVAGRILVGRIHKETPDSFSKYLAELTSGRSKILSDKFVHAAKSLMSFLEPALVTARDFELSYSSVRAMEQCYLLRKDTRLVERPQYMYMRIAVAIHGQELPAIIQTYNMLSCMYYVHSSPTMSNCGTAKAQLTQSFALPFDGSTEHGVSRSMQQIMSLTGGGGNVGISLANVPASGGIATVFIEPWHPDILKFLELQEQFDLDCSRGRAVFFGLWVPDLFMTRIIARQQWSLFDPEEVPELTKACGDSFNLLYTVYEGRGLARRSVSAHDIWIRILEVQRRTGGPYLVYKDHSNRKSNQRHLGTVTQSTLCADLMQYSSTYETSVCNTATVVLPLFVTKDGEFEFAFLHSVVKVIVRNLNRIGLIARYPSPTAAFGYSRNRSIGIGILGLADVFIALRLPYDSHAAILTSRLILETIYHAAMEASCELVEEYGIYPTFMGSPLSNGQFQFDLWEEPVSNVRYNWDALRQKIRSQGVANSEVVVLMSTGDITQVAGYSEGCEPSIGNLFVRILHKERYAALSPCLVGDLEREGLWNENIRLQLMTDRGSVQSILPLPLWIKSLYKTAWEINPRIVVNHAVARGPFVCQSQSLTLYVDSNTADTLDSLYFYAWRRGLKTGLYYLRATTTSMIKRITDRICQMALGDDVDDRRHVE</sequence>
<feature type="domain" description="Ribonucleotide reductase large subunit N-terminal" evidence="7">
    <location>
        <begin position="90"/>
        <end position="160"/>
    </location>
</feature>
<dbReference type="Proteomes" id="UP000027222">
    <property type="component" value="Unassembled WGS sequence"/>
</dbReference>
<evidence type="ECO:0000256" key="4">
    <source>
        <dbReference type="ARBA" id="ARBA00023116"/>
    </source>
</evidence>
<dbReference type="GO" id="GO:0009263">
    <property type="term" value="P:deoxyribonucleotide biosynthetic process"/>
    <property type="evidence" value="ECO:0007669"/>
    <property type="project" value="UniProtKB-KW"/>
</dbReference>
<dbReference type="PANTHER" id="PTHR11573:SF6">
    <property type="entry name" value="RIBONUCLEOSIDE-DIPHOSPHATE REDUCTASE LARGE SUBUNIT"/>
    <property type="match status" value="1"/>
</dbReference>
<evidence type="ECO:0000256" key="5">
    <source>
        <dbReference type="ARBA" id="ARBA00024942"/>
    </source>
</evidence>
<dbReference type="PANTHER" id="PTHR11573">
    <property type="entry name" value="RIBONUCLEOSIDE-DIPHOSPHATE REDUCTASE LARGE CHAIN"/>
    <property type="match status" value="1"/>
</dbReference>
<dbReference type="STRING" id="685588.A0A067SMI3"/>
<comment type="catalytic activity">
    <reaction evidence="6">
        <text>a 2'-deoxyribonucleoside 5'-diphosphate + [thioredoxin]-disulfide + H2O = a ribonucleoside 5'-diphosphate + [thioredoxin]-dithiol</text>
        <dbReference type="Rhea" id="RHEA:23252"/>
        <dbReference type="Rhea" id="RHEA-COMP:10698"/>
        <dbReference type="Rhea" id="RHEA-COMP:10700"/>
        <dbReference type="ChEBI" id="CHEBI:15377"/>
        <dbReference type="ChEBI" id="CHEBI:29950"/>
        <dbReference type="ChEBI" id="CHEBI:50058"/>
        <dbReference type="ChEBI" id="CHEBI:57930"/>
        <dbReference type="ChEBI" id="CHEBI:73316"/>
        <dbReference type="EC" id="1.17.4.1"/>
    </reaction>
</comment>
<dbReference type="PRINTS" id="PR01183">
    <property type="entry name" value="RIBORDTASEM1"/>
</dbReference>
<dbReference type="GO" id="GO:0005971">
    <property type="term" value="C:ribonucleoside-diphosphate reductase complex"/>
    <property type="evidence" value="ECO:0007669"/>
    <property type="project" value="TreeGrafter"/>
</dbReference>
<dbReference type="HOGENOM" id="CLU_000404_1_0_1"/>
<feature type="domain" description="Ribonucleotide reductase large subunit C-terminal" evidence="8">
    <location>
        <begin position="208"/>
        <end position="652"/>
    </location>
</feature>
<gene>
    <name evidence="9" type="ORF">GALMADRAFT_229233</name>
</gene>
<proteinExistence type="inferred from homology"/>
<dbReference type="InterPro" id="IPR013509">
    <property type="entry name" value="RNR_lsu_N"/>
</dbReference>
<dbReference type="OrthoDB" id="3035814at2759"/>
<evidence type="ECO:0000313" key="9">
    <source>
        <dbReference type="EMBL" id="KDR72121.1"/>
    </source>
</evidence>
<dbReference type="AlphaFoldDB" id="A0A067SMI3"/>
<organism evidence="9 10">
    <name type="scientific">Galerina marginata (strain CBS 339.88)</name>
    <dbReference type="NCBI Taxonomy" id="685588"/>
    <lineage>
        <taxon>Eukaryota</taxon>
        <taxon>Fungi</taxon>
        <taxon>Dikarya</taxon>
        <taxon>Basidiomycota</taxon>
        <taxon>Agaricomycotina</taxon>
        <taxon>Agaricomycetes</taxon>
        <taxon>Agaricomycetidae</taxon>
        <taxon>Agaricales</taxon>
        <taxon>Agaricineae</taxon>
        <taxon>Strophariaceae</taxon>
        <taxon>Galerina</taxon>
    </lineage>
</organism>
<reference evidence="10" key="1">
    <citation type="journal article" date="2014" name="Proc. Natl. Acad. Sci. U.S.A.">
        <title>Extensive sampling of basidiomycete genomes demonstrates inadequacy of the white-rot/brown-rot paradigm for wood decay fungi.</title>
        <authorList>
            <person name="Riley R."/>
            <person name="Salamov A.A."/>
            <person name="Brown D.W."/>
            <person name="Nagy L.G."/>
            <person name="Floudas D."/>
            <person name="Held B.W."/>
            <person name="Levasseur A."/>
            <person name="Lombard V."/>
            <person name="Morin E."/>
            <person name="Otillar R."/>
            <person name="Lindquist E.A."/>
            <person name="Sun H."/>
            <person name="LaButti K.M."/>
            <person name="Schmutz J."/>
            <person name="Jabbour D."/>
            <person name="Luo H."/>
            <person name="Baker S.E."/>
            <person name="Pisabarro A.G."/>
            <person name="Walton J.D."/>
            <person name="Blanchette R.A."/>
            <person name="Henrissat B."/>
            <person name="Martin F."/>
            <person name="Cullen D."/>
            <person name="Hibbett D.S."/>
            <person name="Grigoriev I.V."/>
        </authorList>
    </citation>
    <scope>NUCLEOTIDE SEQUENCE [LARGE SCALE GENOMIC DNA]</scope>
    <source>
        <strain evidence="10">CBS 339.88</strain>
    </source>
</reference>
<dbReference type="SUPFAM" id="SSF51998">
    <property type="entry name" value="PFL-like glycyl radical enzymes"/>
    <property type="match status" value="1"/>
</dbReference>
<evidence type="ECO:0000256" key="6">
    <source>
        <dbReference type="RuleBase" id="RU003410"/>
    </source>
</evidence>
<keyword evidence="4 6" id="KW-0215">Deoxyribonucleotide synthesis</keyword>
<comment type="similarity">
    <text evidence="1 6">Belongs to the ribonucleoside diphosphate reductase large chain family.</text>
</comment>
<evidence type="ECO:0000259" key="7">
    <source>
        <dbReference type="Pfam" id="PF00317"/>
    </source>
</evidence>
<accession>A0A067SMI3</accession>
<dbReference type="InterPro" id="IPR008926">
    <property type="entry name" value="RNR_R1-su_N"/>
</dbReference>
<protein>
    <recommendedName>
        <fullName evidence="2 6">Ribonucleoside-diphosphate reductase</fullName>
        <ecNumber evidence="2 6">1.17.4.1</ecNumber>
    </recommendedName>
</protein>
<dbReference type="EC" id="1.17.4.1" evidence="2 6"/>
<evidence type="ECO:0000256" key="3">
    <source>
        <dbReference type="ARBA" id="ARBA00023002"/>
    </source>
</evidence>
<dbReference type="EMBL" id="KL142390">
    <property type="protein sequence ID" value="KDR72121.1"/>
    <property type="molecule type" value="Genomic_DNA"/>
</dbReference>
<comment type="function">
    <text evidence="5 6">Provides the precursors necessary for DNA synthesis. Catalyzes the biosynthesis of deoxyribonucleotides from the corresponding ribonucleotides.</text>
</comment>
<dbReference type="InterPro" id="IPR039718">
    <property type="entry name" value="Rrm1"/>
</dbReference>
<keyword evidence="3 6" id="KW-0560">Oxidoreductase</keyword>
<dbReference type="GO" id="GO:0004748">
    <property type="term" value="F:ribonucleoside-diphosphate reductase activity, thioredoxin disulfide as acceptor"/>
    <property type="evidence" value="ECO:0007669"/>
    <property type="project" value="UniProtKB-EC"/>
</dbReference>
<name>A0A067SMI3_GALM3</name>
<dbReference type="Gene3D" id="3.20.70.20">
    <property type="match status" value="1"/>
</dbReference>
<dbReference type="InterPro" id="IPR000788">
    <property type="entry name" value="RNR_lg_C"/>
</dbReference>